<dbReference type="RefSeq" id="WP_085619783.1">
    <property type="nucleotide sequence ID" value="NZ_JBLXAE010000010.1"/>
</dbReference>
<dbReference type="Proteomes" id="UP000193396">
    <property type="component" value="Unassembled WGS sequence"/>
</dbReference>
<sequence>MTTGDLFASEPPRNLLPLDGEALLLRDVMPISDADRAFDRLVSGIVWQQEIAKMMGREIAVPRLTAWYGDVAYRYSGVYHPASPFPKIIVPLRQLAEDKAGATFNTVLLNHYRDGRDSVSWHADDEDVLGENPVIASLSFGEERRFHFRHKETGDRVSVDLPHNSLLIMRGATQHHWHHQIPKTARQIGPRVNLTFRHTVPEGGIRNR</sequence>
<dbReference type="EMBL" id="JFKB01000009">
    <property type="protein sequence ID" value="OSQ47150.1"/>
    <property type="molecule type" value="Genomic_DNA"/>
</dbReference>
<dbReference type="GO" id="GO:0046872">
    <property type="term" value="F:metal ion binding"/>
    <property type="evidence" value="ECO:0007669"/>
    <property type="project" value="UniProtKB-KW"/>
</dbReference>
<evidence type="ECO:0000256" key="8">
    <source>
        <dbReference type="ARBA" id="ARBA00023204"/>
    </source>
</evidence>
<organism evidence="10 11">
    <name type="scientific">Thalassospira alkalitolerans</name>
    <dbReference type="NCBI Taxonomy" id="1293890"/>
    <lineage>
        <taxon>Bacteria</taxon>
        <taxon>Pseudomonadati</taxon>
        <taxon>Pseudomonadota</taxon>
        <taxon>Alphaproteobacteria</taxon>
        <taxon>Rhodospirillales</taxon>
        <taxon>Thalassospiraceae</taxon>
        <taxon>Thalassospira</taxon>
    </lineage>
</organism>
<dbReference type="PANTHER" id="PTHR31212:SF4">
    <property type="entry name" value="ALPHA-KETOGLUTARATE-DEPENDENT DIOXYGENASE ALKB HOMOLOG 3"/>
    <property type="match status" value="1"/>
</dbReference>
<accession>A0A1Y2L9L5</accession>
<evidence type="ECO:0000256" key="6">
    <source>
        <dbReference type="ARBA" id="ARBA00023002"/>
    </source>
</evidence>
<dbReference type="InterPro" id="IPR005123">
    <property type="entry name" value="Oxoglu/Fe-dep_dioxygenase_dom"/>
</dbReference>
<dbReference type="PROSITE" id="PS51471">
    <property type="entry name" value="FE2OG_OXY"/>
    <property type="match status" value="1"/>
</dbReference>
<keyword evidence="2" id="KW-0479">Metal-binding</keyword>
<dbReference type="Gene3D" id="2.60.120.590">
    <property type="entry name" value="Alpha-ketoglutarate-dependent dioxygenase AlkB-like"/>
    <property type="match status" value="1"/>
</dbReference>
<keyword evidence="6" id="KW-0560">Oxidoreductase</keyword>
<dbReference type="GO" id="GO:0006307">
    <property type="term" value="P:DNA alkylation repair"/>
    <property type="evidence" value="ECO:0007669"/>
    <property type="project" value="InterPro"/>
</dbReference>
<evidence type="ECO:0000256" key="2">
    <source>
        <dbReference type="ARBA" id="ARBA00022723"/>
    </source>
</evidence>
<dbReference type="Pfam" id="PF13532">
    <property type="entry name" value="2OG-FeII_Oxy_2"/>
    <property type="match status" value="1"/>
</dbReference>
<keyword evidence="5" id="KW-0223">Dioxygenase</keyword>
<dbReference type="GO" id="GO:0016705">
    <property type="term" value="F:oxidoreductase activity, acting on paired donors, with incorporation or reduction of molecular oxygen"/>
    <property type="evidence" value="ECO:0007669"/>
    <property type="project" value="UniProtKB-ARBA"/>
</dbReference>
<name>A0A1Y2L9L5_9PROT</name>
<comment type="cofactor">
    <cofactor evidence="1">
        <name>Fe(2+)</name>
        <dbReference type="ChEBI" id="CHEBI:29033"/>
    </cofactor>
</comment>
<evidence type="ECO:0000256" key="4">
    <source>
        <dbReference type="ARBA" id="ARBA00022842"/>
    </source>
</evidence>
<evidence type="ECO:0000313" key="10">
    <source>
        <dbReference type="EMBL" id="OSQ47150.1"/>
    </source>
</evidence>
<protein>
    <submittedName>
        <fullName evidence="10">DNA repair protein</fullName>
    </submittedName>
</protein>
<dbReference type="InterPro" id="IPR037151">
    <property type="entry name" value="AlkB-like_sf"/>
</dbReference>
<keyword evidence="4" id="KW-0460">Magnesium</keyword>
<evidence type="ECO:0000256" key="7">
    <source>
        <dbReference type="ARBA" id="ARBA00023004"/>
    </source>
</evidence>
<dbReference type="SUPFAM" id="SSF51197">
    <property type="entry name" value="Clavaminate synthase-like"/>
    <property type="match status" value="1"/>
</dbReference>
<gene>
    <name evidence="10" type="ORF">TALK_14175</name>
</gene>
<evidence type="ECO:0000259" key="9">
    <source>
        <dbReference type="PROSITE" id="PS51471"/>
    </source>
</evidence>
<evidence type="ECO:0000256" key="5">
    <source>
        <dbReference type="ARBA" id="ARBA00022964"/>
    </source>
</evidence>
<keyword evidence="11" id="KW-1185">Reference proteome</keyword>
<dbReference type="OrthoDB" id="9796932at2"/>
<dbReference type="GO" id="GO:0016787">
    <property type="term" value="F:hydrolase activity"/>
    <property type="evidence" value="ECO:0007669"/>
    <property type="project" value="UniProtKB-ARBA"/>
</dbReference>
<dbReference type="FunFam" id="2.60.120.590:FF:000004">
    <property type="entry name" value="DNA oxidative demethylase ALKBH2"/>
    <property type="match status" value="1"/>
</dbReference>
<dbReference type="STRING" id="1293890.TALK_14175"/>
<evidence type="ECO:0000313" key="11">
    <source>
        <dbReference type="Proteomes" id="UP000193396"/>
    </source>
</evidence>
<proteinExistence type="predicted"/>
<keyword evidence="7" id="KW-0408">Iron</keyword>
<dbReference type="InterPro" id="IPR027450">
    <property type="entry name" value="AlkB-like"/>
</dbReference>
<comment type="caution">
    <text evidence="10">The sequence shown here is derived from an EMBL/GenBank/DDBJ whole genome shotgun (WGS) entry which is preliminary data.</text>
</comment>
<dbReference type="GO" id="GO:0032451">
    <property type="term" value="F:demethylase activity"/>
    <property type="evidence" value="ECO:0007669"/>
    <property type="project" value="UniProtKB-ARBA"/>
</dbReference>
<feature type="domain" description="Fe2OG dioxygenase" evidence="9">
    <location>
        <begin position="103"/>
        <end position="200"/>
    </location>
</feature>
<dbReference type="GO" id="GO:0051213">
    <property type="term" value="F:dioxygenase activity"/>
    <property type="evidence" value="ECO:0007669"/>
    <property type="project" value="UniProtKB-KW"/>
</dbReference>
<reference evidence="10 11" key="1">
    <citation type="submission" date="2014-03" db="EMBL/GenBank/DDBJ databases">
        <title>The draft genome sequence of Thalassospira alkalitolerans JCM 18968.</title>
        <authorList>
            <person name="Lai Q."/>
            <person name="Shao Z."/>
        </authorList>
    </citation>
    <scope>NUCLEOTIDE SEQUENCE [LARGE SCALE GENOMIC DNA]</scope>
    <source>
        <strain evidence="10 11">JCM 18968</strain>
    </source>
</reference>
<keyword evidence="8" id="KW-0234">DNA repair</keyword>
<keyword evidence="3" id="KW-0227">DNA damage</keyword>
<evidence type="ECO:0000256" key="1">
    <source>
        <dbReference type="ARBA" id="ARBA00001954"/>
    </source>
</evidence>
<dbReference type="InterPro" id="IPR032854">
    <property type="entry name" value="ALKBH3"/>
</dbReference>
<dbReference type="PANTHER" id="PTHR31212">
    <property type="entry name" value="ALPHA-KETOGLUTARATE-DEPENDENT DIOXYGENASE ALKB HOMOLOG 3"/>
    <property type="match status" value="1"/>
</dbReference>
<evidence type="ECO:0000256" key="3">
    <source>
        <dbReference type="ARBA" id="ARBA00022763"/>
    </source>
</evidence>
<dbReference type="AlphaFoldDB" id="A0A1Y2L9L5"/>
<dbReference type="GO" id="GO:0140097">
    <property type="term" value="F:catalytic activity, acting on DNA"/>
    <property type="evidence" value="ECO:0007669"/>
    <property type="project" value="UniProtKB-ARBA"/>
</dbReference>